<protein>
    <submittedName>
        <fullName evidence="2">Pimeloyl-ACP methyl ester carboxylesterase</fullName>
    </submittedName>
</protein>
<dbReference type="Proteomes" id="UP000198675">
    <property type="component" value="Chromosome I"/>
</dbReference>
<dbReference type="SUPFAM" id="SSF53474">
    <property type="entry name" value="alpha/beta-Hydrolases"/>
    <property type="match status" value="1"/>
</dbReference>
<organism evidence="2 3">
    <name type="scientific">Pseudomonas sihuiensis</name>
    <dbReference type="NCBI Taxonomy" id="1274359"/>
    <lineage>
        <taxon>Bacteria</taxon>
        <taxon>Pseudomonadati</taxon>
        <taxon>Pseudomonadota</taxon>
        <taxon>Gammaproteobacteria</taxon>
        <taxon>Pseudomonadales</taxon>
        <taxon>Pseudomonadaceae</taxon>
        <taxon>Pseudomonas</taxon>
    </lineage>
</organism>
<dbReference type="InterPro" id="IPR000073">
    <property type="entry name" value="AB_hydrolase_1"/>
</dbReference>
<evidence type="ECO:0000313" key="3">
    <source>
        <dbReference type="Proteomes" id="UP000198675"/>
    </source>
</evidence>
<sequence length="233" mass="24945">MTRPHLLLLPGLLCDARLWQYQAAALAATAHVSVADVSDEDSIAAMASAVLAQAPADEFALAGFSLGGYVALEIFRQAPQRVLALALLDTSARPDTDENSEARMQSIRLAAMDFPAVIEGLLPKLVHPAHLDDPGLLEVIRAMANSQGAQVCINQQRAMIGRVDSRPDLYRIACPTLVLCGSDDAITPPEVHREMADAITGAQLAIIETCGHLAPLEQPDAVSKELKNWLARL</sequence>
<dbReference type="EMBL" id="LT629797">
    <property type="protein sequence ID" value="SDU78616.1"/>
    <property type="molecule type" value="Genomic_DNA"/>
</dbReference>
<evidence type="ECO:0000259" key="1">
    <source>
        <dbReference type="Pfam" id="PF12697"/>
    </source>
</evidence>
<dbReference type="PANTHER" id="PTHR43433">
    <property type="entry name" value="HYDROLASE, ALPHA/BETA FOLD FAMILY PROTEIN"/>
    <property type="match status" value="1"/>
</dbReference>
<dbReference type="InterPro" id="IPR050471">
    <property type="entry name" value="AB_hydrolase"/>
</dbReference>
<dbReference type="Gene3D" id="3.40.50.1820">
    <property type="entry name" value="alpha/beta hydrolase"/>
    <property type="match status" value="1"/>
</dbReference>
<dbReference type="PRINTS" id="PR00111">
    <property type="entry name" value="ABHYDROLASE"/>
</dbReference>
<keyword evidence="3" id="KW-1185">Reference proteome</keyword>
<reference evidence="3" key="1">
    <citation type="submission" date="2016-10" db="EMBL/GenBank/DDBJ databases">
        <authorList>
            <person name="Varghese N."/>
            <person name="Submissions S."/>
        </authorList>
    </citation>
    <scope>NUCLEOTIDE SEQUENCE [LARGE SCALE GENOMIC DNA]</scope>
    <source>
        <strain evidence="3">KCTC 32246</strain>
    </source>
</reference>
<dbReference type="RefSeq" id="WP_017676993.1">
    <property type="nucleotide sequence ID" value="NZ_LT629797.1"/>
</dbReference>
<name>A0A1H2LDW6_9PSED</name>
<feature type="domain" description="AB hydrolase-1" evidence="1">
    <location>
        <begin position="6"/>
        <end position="223"/>
    </location>
</feature>
<dbReference type="Pfam" id="PF12697">
    <property type="entry name" value="Abhydrolase_6"/>
    <property type="match status" value="1"/>
</dbReference>
<dbReference type="AlphaFoldDB" id="A0A1H2LDW6"/>
<accession>A0A1H2LDW6</accession>
<gene>
    <name evidence="2" type="ORF">SAMN05216363_1134</name>
</gene>
<dbReference type="InterPro" id="IPR029058">
    <property type="entry name" value="AB_hydrolase_fold"/>
</dbReference>
<proteinExistence type="predicted"/>
<evidence type="ECO:0000313" key="2">
    <source>
        <dbReference type="EMBL" id="SDU78616.1"/>
    </source>
</evidence>
<dbReference type="PANTHER" id="PTHR43433:SF4">
    <property type="entry name" value="NON-HEME CHLOROPEROXIDASE-RELATED"/>
    <property type="match status" value="1"/>
</dbReference>